<accession>A0AAJ7RUU9</accession>
<evidence type="ECO:0000313" key="1">
    <source>
        <dbReference type="Proteomes" id="UP000694920"/>
    </source>
</evidence>
<proteinExistence type="predicted"/>
<organism evidence="1 2">
    <name type="scientific">Cephus cinctus</name>
    <name type="common">Wheat stem sawfly</name>
    <dbReference type="NCBI Taxonomy" id="211228"/>
    <lineage>
        <taxon>Eukaryota</taxon>
        <taxon>Metazoa</taxon>
        <taxon>Ecdysozoa</taxon>
        <taxon>Arthropoda</taxon>
        <taxon>Hexapoda</taxon>
        <taxon>Insecta</taxon>
        <taxon>Pterygota</taxon>
        <taxon>Neoptera</taxon>
        <taxon>Endopterygota</taxon>
        <taxon>Hymenoptera</taxon>
        <taxon>Cephoidea</taxon>
        <taxon>Cephidae</taxon>
        <taxon>Cephus</taxon>
    </lineage>
</organism>
<reference evidence="2" key="1">
    <citation type="submission" date="2025-08" db="UniProtKB">
        <authorList>
            <consortium name="RefSeq"/>
        </authorList>
    </citation>
    <scope>IDENTIFICATION</scope>
</reference>
<dbReference type="KEGG" id="ccin:112495389"/>
<sequence length="120" mass="13680">MVATGHLEEVKEQVEIPIQLHNREQLVTARLFTPLALPCVLGIDFLEKFNIRIDFARRNWCFASDPTVEFRFIRPDDSESPATCCGISELDSEQTQRLKRFLEEEVPSTSVTLGITNLAE</sequence>
<keyword evidence="1" id="KW-1185">Reference proteome</keyword>
<dbReference type="Gene3D" id="2.40.70.10">
    <property type="entry name" value="Acid Proteases"/>
    <property type="match status" value="1"/>
</dbReference>
<feature type="non-terminal residue" evidence="2">
    <location>
        <position position="120"/>
    </location>
</feature>
<name>A0AAJ7RUU9_CEPCN</name>
<dbReference type="GeneID" id="112495389"/>
<evidence type="ECO:0000313" key="2">
    <source>
        <dbReference type="RefSeq" id="XP_024947576.1"/>
    </source>
</evidence>
<dbReference type="AlphaFoldDB" id="A0AAJ7RUU9"/>
<dbReference type="RefSeq" id="XP_024947576.1">
    <property type="nucleotide sequence ID" value="XM_025091808.1"/>
</dbReference>
<gene>
    <name evidence="2" type="primary">LOC112495389</name>
</gene>
<dbReference type="Proteomes" id="UP000694920">
    <property type="component" value="Unplaced"/>
</dbReference>
<protein>
    <submittedName>
        <fullName evidence="2">Uncharacterized protein LOC112495389</fullName>
    </submittedName>
</protein>
<dbReference type="InterPro" id="IPR021109">
    <property type="entry name" value="Peptidase_aspartic_dom_sf"/>
</dbReference>